<dbReference type="Pfam" id="PF00534">
    <property type="entry name" value="Glycos_transf_1"/>
    <property type="match status" value="1"/>
</dbReference>
<dbReference type="AlphaFoldDB" id="A0A1G6UBU2"/>
<keyword evidence="4" id="KW-1185">Reference proteome</keyword>
<dbReference type="EMBL" id="FNAC01000027">
    <property type="protein sequence ID" value="SDD38731.1"/>
    <property type="molecule type" value="Genomic_DNA"/>
</dbReference>
<dbReference type="CDD" id="cd03809">
    <property type="entry name" value="GT4_MtfB-like"/>
    <property type="match status" value="1"/>
</dbReference>
<evidence type="ECO:0000256" key="1">
    <source>
        <dbReference type="ARBA" id="ARBA00022679"/>
    </source>
</evidence>
<dbReference type="SUPFAM" id="SSF53756">
    <property type="entry name" value="UDP-Glycosyltransferase/glycogen phosphorylase"/>
    <property type="match status" value="1"/>
</dbReference>
<dbReference type="Proteomes" id="UP000199060">
    <property type="component" value="Unassembled WGS sequence"/>
</dbReference>
<dbReference type="RefSeq" id="WP_087940175.1">
    <property type="nucleotide sequence ID" value="NZ_FNAC01000027.1"/>
</dbReference>
<reference evidence="4" key="1">
    <citation type="submission" date="2016-10" db="EMBL/GenBank/DDBJ databases">
        <authorList>
            <person name="Varghese N."/>
            <person name="Submissions S."/>
        </authorList>
    </citation>
    <scope>NUCLEOTIDE SEQUENCE [LARGE SCALE GENOMIC DNA]</scope>
    <source>
        <strain evidence="4">DSM 23095</strain>
    </source>
</reference>
<dbReference type="OrthoDB" id="9801609at2"/>
<evidence type="ECO:0000313" key="4">
    <source>
        <dbReference type="Proteomes" id="UP000199060"/>
    </source>
</evidence>
<evidence type="ECO:0000313" key="3">
    <source>
        <dbReference type="EMBL" id="SDD38731.1"/>
    </source>
</evidence>
<accession>A0A1G6UBU2</accession>
<organism evidence="3 4">
    <name type="scientific">Algoriphagus faecimaris</name>
    <dbReference type="NCBI Taxonomy" id="686796"/>
    <lineage>
        <taxon>Bacteria</taxon>
        <taxon>Pseudomonadati</taxon>
        <taxon>Bacteroidota</taxon>
        <taxon>Cytophagia</taxon>
        <taxon>Cytophagales</taxon>
        <taxon>Cyclobacteriaceae</taxon>
        <taxon>Algoriphagus</taxon>
    </lineage>
</organism>
<gene>
    <name evidence="3" type="ORF">SAMN04488104_102750</name>
</gene>
<keyword evidence="1 3" id="KW-0808">Transferase</keyword>
<proteinExistence type="predicted"/>
<name>A0A1G6UBU2_9BACT</name>
<evidence type="ECO:0000259" key="2">
    <source>
        <dbReference type="Pfam" id="PF00534"/>
    </source>
</evidence>
<dbReference type="InterPro" id="IPR001296">
    <property type="entry name" value="Glyco_trans_1"/>
</dbReference>
<sequence length="337" mass="38796">MSKTHSRPIVVFFQRRPRKFGNFSVEFIFDAVRRNLPSDLEGVYHPAKHESIGLWKRLYIMWEAAQSQGDVNHVTGDVHFLTLLLQKRKTVLTVLDVGFMKHPSKWARAFLKFFWITLPVKKAQLITTISQATKQELLKYTSFPAERVKVVYVPISDDFKPIPKPFNKEKPVILQLGVAFNKNIERLIEAIKDIPCHLEIVGKLPEPLLEKLQAYNISHQISWNLSNEEVRQKYAECDILSLISTYEGFGMPIVEANAVGRAVITANILSMPEVAGNAAHLVDPFNIESMKSGFLKIIDDDEYREQLIANGFINRRRFSINKITKEYIKIYKEILNL</sequence>
<dbReference type="PANTHER" id="PTHR46401">
    <property type="entry name" value="GLYCOSYLTRANSFERASE WBBK-RELATED"/>
    <property type="match status" value="1"/>
</dbReference>
<dbReference type="GO" id="GO:0016757">
    <property type="term" value="F:glycosyltransferase activity"/>
    <property type="evidence" value="ECO:0007669"/>
    <property type="project" value="InterPro"/>
</dbReference>
<protein>
    <submittedName>
        <fullName evidence="3">Glycosyltransferase involved in cell wall bisynthesis</fullName>
    </submittedName>
</protein>
<feature type="domain" description="Glycosyl transferase family 1" evidence="2">
    <location>
        <begin position="163"/>
        <end position="311"/>
    </location>
</feature>
<dbReference type="PANTHER" id="PTHR46401:SF2">
    <property type="entry name" value="GLYCOSYLTRANSFERASE WBBK-RELATED"/>
    <property type="match status" value="1"/>
</dbReference>
<dbReference type="Gene3D" id="3.40.50.2000">
    <property type="entry name" value="Glycogen Phosphorylase B"/>
    <property type="match status" value="2"/>
</dbReference>
<dbReference type="STRING" id="686796.SAMN04488104_102750"/>